<dbReference type="EMBL" id="QEAP01000059">
    <property type="protein sequence ID" value="TPX76056.1"/>
    <property type="molecule type" value="Genomic_DNA"/>
</dbReference>
<keyword evidence="6" id="KW-0350">Heme biosynthesis</keyword>
<evidence type="ECO:0000256" key="1">
    <source>
        <dbReference type="ARBA" id="ARBA00005168"/>
    </source>
</evidence>
<evidence type="ECO:0000256" key="4">
    <source>
        <dbReference type="ARBA" id="ARBA00012869"/>
    </source>
</evidence>
<accession>A0A507FL50</accession>
<evidence type="ECO:0000256" key="7">
    <source>
        <dbReference type="ARBA" id="ARBA00023244"/>
    </source>
</evidence>
<reference evidence="8 9" key="1">
    <citation type="journal article" date="2019" name="Sci. Rep.">
        <title>Comparative genomics of chytrid fungi reveal insights into the obligate biotrophic and pathogenic lifestyle of Synchytrium endobioticum.</title>
        <authorList>
            <person name="van de Vossenberg B.T.L.H."/>
            <person name="Warris S."/>
            <person name="Nguyen H.D.T."/>
            <person name="van Gent-Pelzer M.P.E."/>
            <person name="Joly D.L."/>
            <person name="van de Geest H.C."/>
            <person name="Bonants P.J.M."/>
            <person name="Smith D.S."/>
            <person name="Levesque C.A."/>
            <person name="van der Lee T.A.J."/>
        </authorList>
    </citation>
    <scope>NUCLEOTIDE SEQUENCE [LARGE SCALE GENOMIC DNA]</scope>
    <source>
        <strain evidence="8 9">CBS 675.73</strain>
    </source>
</reference>
<keyword evidence="5" id="KW-0560">Oxidoreductase</keyword>
<comment type="similarity">
    <text evidence="2">Belongs to the aerobic coproporphyrinogen-III oxidase family.</text>
</comment>
<dbReference type="NCBIfam" id="NF003727">
    <property type="entry name" value="PRK05330.1"/>
    <property type="match status" value="1"/>
</dbReference>
<sequence length="426" mass="48377">MKRLAVTHLRSQTRRFSTKPGSEWETWAKTATQASWSPYAAGGVAVALAAYLILPGSSKDHAVKHTPKSLAESQFDKFAKPFNPSSSSGLATEAKAATDNSNDIETPMRERMSTFVRKMQNKIVENLDKLEMQAAQELGVTPKLFVRDEWVRKEGGVGLSCVLQEGNVFEKAGVLVSVVHGPASANLIKQMRARKKEGVSDESGVYHMFAAGCSMVLHPHNPNAPTAHLNYRYFELVKEGEEKPVAAWFGGGCDLTPSYLFEEDAVQFHRVIKDVCDKHDTEYYPKFKKWCDEYFYIPHRHETRGVGGIFFDDLEHGDHNNLFKFVEECGLSFVDQYVPIMQRRWNAPFSAEMKRWQQLRRGRYVEFNLVYDRGTKFGLVTPGARIESIMCSLPLTARWEYMHEPAEGSKEAELIKVLQKPREWVV</sequence>
<dbReference type="GO" id="GO:0005737">
    <property type="term" value="C:cytoplasm"/>
    <property type="evidence" value="ECO:0007669"/>
    <property type="project" value="TreeGrafter"/>
</dbReference>
<dbReference type="FunFam" id="3.40.1500.10:FF:000002">
    <property type="entry name" value="oxygen-dependent coproporphyrinogen-III oxidase, mitochondrial"/>
    <property type="match status" value="1"/>
</dbReference>
<gene>
    <name evidence="8" type="primary">HEM13</name>
    <name evidence="8" type="ORF">CcCBS67573_g02667</name>
</gene>
<evidence type="ECO:0000256" key="2">
    <source>
        <dbReference type="ARBA" id="ARBA00010644"/>
    </source>
</evidence>
<dbReference type="PROSITE" id="PS01021">
    <property type="entry name" value="COPROGEN_OXIDASE"/>
    <property type="match status" value="1"/>
</dbReference>
<evidence type="ECO:0000256" key="6">
    <source>
        <dbReference type="ARBA" id="ARBA00023133"/>
    </source>
</evidence>
<dbReference type="InterPro" id="IPR036406">
    <property type="entry name" value="Coprogen_oxidase_aer_sf"/>
</dbReference>
<dbReference type="Gene3D" id="3.40.1500.10">
    <property type="entry name" value="Coproporphyrinogen III oxidase, aerobic"/>
    <property type="match status" value="1"/>
</dbReference>
<keyword evidence="7" id="KW-0627">Porphyrin biosynthesis</keyword>
<dbReference type="InterPro" id="IPR018375">
    <property type="entry name" value="Coprogen_oxidase_CS"/>
</dbReference>
<dbReference type="SUPFAM" id="SSF102886">
    <property type="entry name" value="Coproporphyrinogen III oxidase"/>
    <property type="match status" value="1"/>
</dbReference>
<dbReference type="STRING" id="246404.A0A507FL50"/>
<organism evidence="8 9">
    <name type="scientific">Chytriomyces confervae</name>
    <dbReference type="NCBI Taxonomy" id="246404"/>
    <lineage>
        <taxon>Eukaryota</taxon>
        <taxon>Fungi</taxon>
        <taxon>Fungi incertae sedis</taxon>
        <taxon>Chytridiomycota</taxon>
        <taxon>Chytridiomycota incertae sedis</taxon>
        <taxon>Chytridiomycetes</taxon>
        <taxon>Chytridiales</taxon>
        <taxon>Chytriomycetaceae</taxon>
        <taxon>Chytriomyces</taxon>
    </lineage>
</organism>
<dbReference type="EC" id="1.3.3.3" evidence="4"/>
<name>A0A507FL50_9FUNG</name>
<comment type="pathway">
    <text evidence="1">Porphyrin-containing compound metabolism; protoporphyrin-IX biosynthesis; protoporphyrinogen-IX from coproporphyrinogen-III (O2 route): step 1/1.</text>
</comment>
<protein>
    <recommendedName>
        <fullName evidence="4">coproporphyrinogen oxidase</fullName>
        <ecNumber evidence="4">1.3.3.3</ecNumber>
    </recommendedName>
</protein>
<dbReference type="InterPro" id="IPR001260">
    <property type="entry name" value="Coprogen_oxidase_aer"/>
</dbReference>
<dbReference type="PANTHER" id="PTHR10755:SF0">
    <property type="entry name" value="OXYGEN-DEPENDENT COPROPORPHYRINOGEN-III OXIDASE, MITOCHONDRIAL"/>
    <property type="match status" value="1"/>
</dbReference>
<dbReference type="GO" id="GO:0006782">
    <property type="term" value="P:protoporphyrinogen IX biosynthetic process"/>
    <property type="evidence" value="ECO:0007669"/>
    <property type="project" value="UniProtKB-UniPathway"/>
</dbReference>
<comment type="subunit">
    <text evidence="3">Homodimer.</text>
</comment>
<evidence type="ECO:0000313" key="9">
    <source>
        <dbReference type="Proteomes" id="UP000320333"/>
    </source>
</evidence>
<evidence type="ECO:0000313" key="8">
    <source>
        <dbReference type="EMBL" id="TPX76056.1"/>
    </source>
</evidence>
<dbReference type="OrthoDB" id="15318at2759"/>
<dbReference type="PRINTS" id="PR00073">
    <property type="entry name" value="COPRGNOXDASE"/>
</dbReference>
<evidence type="ECO:0000256" key="3">
    <source>
        <dbReference type="ARBA" id="ARBA00011738"/>
    </source>
</evidence>
<comment type="caution">
    <text evidence="8">The sequence shown here is derived from an EMBL/GenBank/DDBJ whole genome shotgun (WGS) entry which is preliminary data.</text>
</comment>
<dbReference type="UniPathway" id="UPA00251">
    <property type="reaction ID" value="UER00322"/>
</dbReference>
<dbReference type="Pfam" id="PF01218">
    <property type="entry name" value="Coprogen_oxidas"/>
    <property type="match status" value="1"/>
</dbReference>
<keyword evidence="9" id="KW-1185">Reference proteome</keyword>
<dbReference type="AlphaFoldDB" id="A0A507FL50"/>
<evidence type="ECO:0000256" key="5">
    <source>
        <dbReference type="ARBA" id="ARBA00023002"/>
    </source>
</evidence>
<dbReference type="GO" id="GO:0004109">
    <property type="term" value="F:coproporphyrinogen oxidase activity"/>
    <property type="evidence" value="ECO:0007669"/>
    <property type="project" value="UniProtKB-EC"/>
</dbReference>
<dbReference type="Proteomes" id="UP000320333">
    <property type="component" value="Unassembled WGS sequence"/>
</dbReference>
<dbReference type="PANTHER" id="PTHR10755">
    <property type="entry name" value="COPROPORPHYRINOGEN III OXIDASE, MITOCHONDRIAL"/>
    <property type="match status" value="1"/>
</dbReference>
<proteinExistence type="inferred from homology"/>